<dbReference type="GeneTree" id="ENSGT01150000286950"/>
<dbReference type="InterPro" id="IPR001841">
    <property type="entry name" value="Znf_RING"/>
</dbReference>
<dbReference type="InterPro" id="IPR043136">
    <property type="entry name" value="B30.2/SPRY_sf"/>
</dbReference>
<evidence type="ECO:0008006" key="12">
    <source>
        <dbReference type="Google" id="ProtNLM"/>
    </source>
</evidence>
<organism evidence="10 11">
    <name type="scientific">Erpetoichthys calabaricus</name>
    <name type="common">Rope fish</name>
    <name type="synonym">Calamoichthys calabaricus</name>
    <dbReference type="NCBI Taxonomy" id="27687"/>
    <lineage>
        <taxon>Eukaryota</taxon>
        <taxon>Metazoa</taxon>
        <taxon>Chordata</taxon>
        <taxon>Craniata</taxon>
        <taxon>Vertebrata</taxon>
        <taxon>Euteleostomi</taxon>
        <taxon>Actinopterygii</taxon>
        <taxon>Polypteriformes</taxon>
        <taxon>Polypteridae</taxon>
        <taxon>Erpetoichthys</taxon>
    </lineage>
</organism>
<dbReference type="Pfam" id="PF15227">
    <property type="entry name" value="zf-C3HC4_4"/>
    <property type="match status" value="1"/>
</dbReference>
<reference evidence="10" key="2">
    <citation type="submission" date="2025-08" db="UniProtKB">
        <authorList>
            <consortium name="Ensembl"/>
        </authorList>
    </citation>
    <scope>IDENTIFICATION</scope>
</reference>
<dbReference type="Pfam" id="PF13765">
    <property type="entry name" value="PRY"/>
    <property type="match status" value="1"/>
</dbReference>
<protein>
    <recommendedName>
        <fullName evidence="12">Tripartite motif-containing protein 16-like</fullName>
    </recommendedName>
</protein>
<evidence type="ECO:0000259" key="7">
    <source>
        <dbReference type="PROSITE" id="PS50089"/>
    </source>
</evidence>
<evidence type="ECO:0000256" key="4">
    <source>
        <dbReference type="ARBA" id="ARBA00022833"/>
    </source>
</evidence>
<dbReference type="PROSITE" id="PS50188">
    <property type="entry name" value="B302_SPRY"/>
    <property type="match status" value="1"/>
</dbReference>
<keyword evidence="1" id="KW-0399">Innate immunity</keyword>
<reference evidence="10" key="3">
    <citation type="submission" date="2025-09" db="UniProtKB">
        <authorList>
            <consortium name="Ensembl"/>
        </authorList>
    </citation>
    <scope>IDENTIFICATION</scope>
</reference>
<feature type="domain" description="B30.2/SPRY" evidence="9">
    <location>
        <begin position="214"/>
        <end position="406"/>
    </location>
</feature>
<evidence type="ECO:0000259" key="8">
    <source>
        <dbReference type="PROSITE" id="PS50119"/>
    </source>
</evidence>
<dbReference type="AlphaFoldDB" id="A0A8C4RMP6"/>
<evidence type="ECO:0000256" key="1">
    <source>
        <dbReference type="ARBA" id="ARBA00022588"/>
    </source>
</evidence>
<accession>A0A8C4RMP6</accession>
<keyword evidence="3 6" id="KW-0863">Zinc-finger</keyword>
<name>A0A8C4RMP6_ERPCA</name>
<dbReference type="SMART" id="SM00184">
    <property type="entry name" value="RING"/>
    <property type="match status" value="1"/>
</dbReference>
<dbReference type="Gene3D" id="3.30.40.10">
    <property type="entry name" value="Zinc/RING finger domain, C3HC4 (zinc finger)"/>
    <property type="match status" value="1"/>
</dbReference>
<dbReference type="Gene3D" id="2.60.120.920">
    <property type="match status" value="1"/>
</dbReference>
<dbReference type="InterPro" id="IPR006574">
    <property type="entry name" value="PRY"/>
</dbReference>
<dbReference type="Proteomes" id="UP000694620">
    <property type="component" value="Chromosome 5"/>
</dbReference>
<evidence type="ECO:0000256" key="3">
    <source>
        <dbReference type="ARBA" id="ARBA00022771"/>
    </source>
</evidence>
<dbReference type="CDD" id="cd16040">
    <property type="entry name" value="SPRY_PRY_SNTX"/>
    <property type="match status" value="1"/>
</dbReference>
<dbReference type="GO" id="GO:0045087">
    <property type="term" value="P:innate immune response"/>
    <property type="evidence" value="ECO:0007669"/>
    <property type="project" value="UniProtKB-KW"/>
</dbReference>
<dbReference type="PROSITE" id="PS50119">
    <property type="entry name" value="ZF_BBOX"/>
    <property type="match status" value="1"/>
</dbReference>
<dbReference type="SMART" id="SM00449">
    <property type="entry name" value="SPRY"/>
    <property type="match status" value="1"/>
</dbReference>
<keyword evidence="11" id="KW-1185">Reference proteome</keyword>
<keyword evidence="2" id="KW-0479">Metal-binding</keyword>
<evidence type="ECO:0000256" key="6">
    <source>
        <dbReference type="PROSITE-ProRule" id="PRU00024"/>
    </source>
</evidence>
<evidence type="ECO:0000313" key="11">
    <source>
        <dbReference type="Proteomes" id="UP000694620"/>
    </source>
</evidence>
<dbReference type="PRINTS" id="PR01407">
    <property type="entry name" value="BUTYPHLNCDUF"/>
</dbReference>
<dbReference type="InterPro" id="IPR017907">
    <property type="entry name" value="Znf_RING_CS"/>
</dbReference>
<dbReference type="Gene3D" id="3.30.160.60">
    <property type="entry name" value="Classic Zinc Finger"/>
    <property type="match status" value="1"/>
</dbReference>
<dbReference type="SMART" id="SM00336">
    <property type="entry name" value="BBOX"/>
    <property type="match status" value="1"/>
</dbReference>
<dbReference type="SUPFAM" id="SSF57845">
    <property type="entry name" value="B-box zinc-binding domain"/>
    <property type="match status" value="1"/>
</dbReference>
<evidence type="ECO:0000259" key="9">
    <source>
        <dbReference type="PROSITE" id="PS50188"/>
    </source>
</evidence>
<dbReference type="PROSITE" id="PS00518">
    <property type="entry name" value="ZF_RING_1"/>
    <property type="match status" value="1"/>
</dbReference>
<dbReference type="PROSITE" id="PS50089">
    <property type="entry name" value="ZF_RING_2"/>
    <property type="match status" value="1"/>
</dbReference>
<dbReference type="GO" id="GO:0008270">
    <property type="term" value="F:zinc ion binding"/>
    <property type="evidence" value="ECO:0007669"/>
    <property type="project" value="UniProtKB-KW"/>
</dbReference>
<proteinExistence type="predicted"/>
<dbReference type="InterPro" id="IPR013083">
    <property type="entry name" value="Znf_RING/FYVE/PHD"/>
</dbReference>
<evidence type="ECO:0000256" key="5">
    <source>
        <dbReference type="ARBA" id="ARBA00022859"/>
    </source>
</evidence>
<dbReference type="Pfam" id="PF00643">
    <property type="entry name" value="zf-B_box"/>
    <property type="match status" value="1"/>
</dbReference>
<dbReference type="InterPro" id="IPR003877">
    <property type="entry name" value="SPRY_dom"/>
</dbReference>
<dbReference type="SUPFAM" id="SSF57850">
    <property type="entry name" value="RING/U-box"/>
    <property type="match status" value="1"/>
</dbReference>
<dbReference type="InterPro" id="IPR051051">
    <property type="entry name" value="E3_ubiq-ligase_TRIM/RNF"/>
</dbReference>
<dbReference type="Pfam" id="PF00622">
    <property type="entry name" value="SPRY"/>
    <property type="match status" value="1"/>
</dbReference>
<dbReference type="GO" id="GO:0005737">
    <property type="term" value="C:cytoplasm"/>
    <property type="evidence" value="ECO:0007669"/>
    <property type="project" value="UniProtKB-ARBA"/>
</dbReference>
<dbReference type="PANTHER" id="PTHR25465">
    <property type="entry name" value="B-BOX DOMAIN CONTAINING"/>
    <property type="match status" value="1"/>
</dbReference>
<sequence>MAEAQLFVSQDEFTCSLCQDTLTDPVTIPCEHNFCLKCLTNYWDQSQECSCHKCRHTFTTRPVLNRNTQLNKVIKKLKKTGLGSLLSQNYASPGDLENLKEKLCEKHHKSLEMFCKTDDMYICLMCGMTEHNSHAKPQLFAHCCCVVFSDNIAFCNNMRITFTRDQLLSTGIGLQLQIPAHEVLENKRDLDLLSLYNFILTLTDWFQSDELFTISVSSISSLVFFSLLSDFCPLTLDINTAHRDLHLSEGNKKVAWEWTKAQYPEHPDRFDYWPQVLCREALTGTHCYWEVEGSGNIMVIGVAYKGLSRKGGGKECGLGYNNKSWSLLCFHSQYSLCHNNRRTIINAPYSPRIGVYLDCPAGSLSFYSVSHTMTLLHRFNTSFTEPLYPGFYVGPDSSPLCICSLG</sequence>
<feature type="domain" description="RING-type" evidence="7">
    <location>
        <begin position="15"/>
        <end position="55"/>
    </location>
</feature>
<evidence type="ECO:0000313" key="10">
    <source>
        <dbReference type="Ensembl" id="ENSECRP00000004243.1"/>
    </source>
</evidence>
<reference evidence="10" key="1">
    <citation type="submission" date="2021-06" db="EMBL/GenBank/DDBJ databases">
        <authorList>
            <consortium name="Wellcome Sanger Institute Data Sharing"/>
        </authorList>
    </citation>
    <scope>NUCLEOTIDE SEQUENCE [LARGE SCALE GENOMIC DNA]</scope>
</reference>
<dbReference type="InterPro" id="IPR003879">
    <property type="entry name" value="Butyrophylin_SPRY"/>
</dbReference>
<dbReference type="CDD" id="cd19769">
    <property type="entry name" value="Bbox2_TRIM16-like"/>
    <property type="match status" value="1"/>
</dbReference>
<dbReference type="InterPro" id="IPR013320">
    <property type="entry name" value="ConA-like_dom_sf"/>
</dbReference>
<keyword evidence="5" id="KW-0391">Immunity</keyword>
<feature type="domain" description="B box-type" evidence="8">
    <location>
        <begin position="99"/>
        <end position="139"/>
    </location>
</feature>
<keyword evidence="4" id="KW-0862">Zinc</keyword>
<dbReference type="PANTHER" id="PTHR25465:SF14">
    <property type="entry name" value="E3 UBIQUITIN-PROTEIN LIGASE TRIM65"/>
    <property type="match status" value="1"/>
</dbReference>
<dbReference type="InterPro" id="IPR000315">
    <property type="entry name" value="Znf_B-box"/>
</dbReference>
<dbReference type="SMART" id="SM00589">
    <property type="entry name" value="PRY"/>
    <property type="match status" value="1"/>
</dbReference>
<dbReference type="SUPFAM" id="SSF49899">
    <property type="entry name" value="Concanavalin A-like lectins/glucanases"/>
    <property type="match status" value="1"/>
</dbReference>
<dbReference type="InterPro" id="IPR001870">
    <property type="entry name" value="B30.2/SPRY"/>
</dbReference>
<evidence type="ECO:0000256" key="2">
    <source>
        <dbReference type="ARBA" id="ARBA00022723"/>
    </source>
</evidence>
<dbReference type="Ensembl" id="ENSECRT00000004310.1">
    <property type="protein sequence ID" value="ENSECRP00000004243.1"/>
    <property type="gene ID" value="ENSECRG00000002886.1"/>
</dbReference>